<evidence type="ECO:0000256" key="3">
    <source>
        <dbReference type="ARBA" id="ARBA00023132"/>
    </source>
</evidence>
<dbReference type="WBParaSite" id="NBR_0001587001-mRNA-1">
    <property type="protein sequence ID" value="NBR_0001587001-mRNA-1"/>
    <property type="gene ID" value="NBR_0001587001"/>
</dbReference>
<dbReference type="AlphaFoldDB" id="A0A0N4YGD7"/>
<dbReference type="GO" id="GO:0005643">
    <property type="term" value="C:nuclear pore"/>
    <property type="evidence" value="ECO:0007669"/>
    <property type="project" value="UniProtKB-SubCell"/>
</dbReference>
<evidence type="ECO:0000256" key="1">
    <source>
        <dbReference type="ARBA" id="ARBA00004567"/>
    </source>
</evidence>
<dbReference type="GO" id="GO:0017056">
    <property type="term" value="F:structural constituent of nuclear pore"/>
    <property type="evidence" value="ECO:0007669"/>
    <property type="project" value="InterPro"/>
</dbReference>
<evidence type="ECO:0000256" key="5">
    <source>
        <dbReference type="RuleBase" id="RU364035"/>
    </source>
</evidence>
<dbReference type="GO" id="GO:0006606">
    <property type="term" value="P:protein import into nucleus"/>
    <property type="evidence" value="ECO:0007669"/>
    <property type="project" value="TreeGrafter"/>
</dbReference>
<keyword evidence="3 5" id="KW-0906">Nuclear pore complex</keyword>
<name>A0A0N4YGD7_NIPBR</name>
<comment type="similarity">
    <text evidence="2 5">Belongs to the nucleoporin interacting component (NIC) family.</text>
</comment>
<keyword evidence="5" id="KW-0472">Membrane</keyword>
<comment type="subcellular location">
    <subcellularLocation>
        <location evidence="1 5">Nucleus</location>
        <location evidence="1 5">Nuclear pore complex</location>
    </subcellularLocation>
</comment>
<keyword evidence="5" id="KW-0509">mRNA transport</keyword>
<dbReference type="PANTHER" id="PTHR11225:SF4">
    <property type="entry name" value="NUCLEAR PORE COMPLEX PROTEIN NUP93"/>
    <property type="match status" value="1"/>
</dbReference>
<dbReference type="Pfam" id="PF04097">
    <property type="entry name" value="Nic96"/>
    <property type="match status" value="2"/>
</dbReference>
<dbReference type="InterPro" id="IPR007231">
    <property type="entry name" value="Nucleoporin_int_Nup93/Nic96"/>
</dbReference>
<sequence length="426" mass="47649">LLYVCSVPIQHFVQTFQIPSGHDDPITASLLVNKACFYLQKLFVDHMSAHVERNLERAQRGGVPGTRGLVDAFLKIGADDPYAEDGTVEGLPVWEVTYHCLRAGDLPAAKDALQLLGNFPQAAVLVACLNHLCKEEKLDVELKKKLKVEWRHNLNSAKDKYKRALYAALLGMDSNLADSLENWLWFKLFALKIDPHLTTVLYAEVQKNVSIDYGESYFMSAGTSEFHYYFTALWLSGHRVAHDTELGGDTTQAVKLYMLANAPVKAVELLCSEISDAIRVNRVKMNELRQLAEEFITAQSDTRANVLSTLFILLDICLLIELCESGQADKALSVSQKLRLIPTESDQVPVIVGEFHLIPQKVREVIPDLCLHLMKCMVDAVHSSPVPTVRYTKQVKAIVIYAATVNYKFPQHITSKLLQLQSSIAV</sequence>
<evidence type="ECO:0000256" key="2">
    <source>
        <dbReference type="ARBA" id="ARBA00010186"/>
    </source>
</evidence>
<dbReference type="GO" id="GO:0016973">
    <property type="term" value="P:poly(A)+ mRNA export from nucleus"/>
    <property type="evidence" value="ECO:0007669"/>
    <property type="project" value="TreeGrafter"/>
</dbReference>
<protein>
    <recommendedName>
        <fullName evidence="5">Nuclear pore protein</fullName>
    </recommendedName>
</protein>
<keyword evidence="5" id="KW-0653">Protein transport</keyword>
<reference evidence="6" key="1">
    <citation type="submission" date="2017-02" db="UniProtKB">
        <authorList>
            <consortium name="WormBaseParasite"/>
        </authorList>
    </citation>
    <scope>IDENTIFICATION</scope>
</reference>
<keyword evidence="4 5" id="KW-0539">Nucleus</keyword>
<keyword evidence="5" id="KW-0811">Translocation</keyword>
<evidence type="ECO:0000256" key="4">
    <source>
        <dbReference type="ARBA" id="ARBA00023242"/>
    </source>
</evidence>
<organism evidence="6">
    <name type="scientific">Nippostrongylus brasiliensis</name>
    <name type="common">Rat hookworm</name>
    <dbReference type="NCBI Taxonomy" id="27835"/>
    <lineage>
        <taxon>Eukaryota</taxon>
        <taxon>Metazoa</taxon>
        <taxon>Ecdysozoa</taxon>
        <taxon>Nematoda</taxon>
        <taxon>Chromadorea</taxon>
        <taxon>Rhabditida</taxon>
        <taxon>Rhabditina</taxon>
        <taxon>Rhabditomorpha</taxon>
        <taxon>Strongyloidea</taxon>
        <taxon>Heligmosomidae</taxon>
        <taxon>Nippostrongylus</taxon>
    </lineage>
</organism>
<dbReference type="PANTHER" id="PTHR11225">
    <property type="entry name" value="NUCLEAR PORE COMPLEX PROTEIN NUP93 NUCLEOPORIN NUP93 DEAD EYE PROTEIN"/>
    <property type="match status" value="1"/>
</dbReference>
<evidence type="ECO:0000313" key="6">
    <source>
        <dbReference type="WBParaSite" id="NBR_0001587001-mRNA-1"/>
    </source>
</evidence>
<accession>A0A0N4YGD7</accession>
<proteinExistence type="inferred from homology"/>
<keyword evidence="5" id="KW-0813">Transport</keyword>